<keyword evidence="2" id="KW-1133">Transmembrane helix</keyword>
<keyword evidence="5" id="KW-1185">Reference proteome</keyword>
<dbReference type="AlphaFoldDB" id="A0AAN7QF94"/>
<dbReference type="Pfam" id="PF04083">
    <property type="entry name" value="Abhydro_lipase"/>
    <property type="match status" value="1"/>
</dbReference>
<dbReference type="PANTHER" id="PTHR11005">
    <property type="entry name" value="LYSOSOMAL ACID LIPASE-RELATED"/>
    <property type="match status" value="1"/>
</dbReference>
<dbReference type="InterPro" id="IPR006693">
    <property type="entry name" value="AB_hydrolase_lipase"/>
</dbReference>
<evidence type="ECO:0000313" key="5">
    <source>
        <dbReference type="Proteomes" id="UP001345219"/>
    </source>
</evidence>
<dbReference type="Proteomes" id="UP001345219">
    <property type="component" value="Chromosome 7"/>
</dbReference>
<feature type="transmembrane region" description="Helical" evidence="2">
    <location>
        <begin position="136"/>
        <end position="157"/>
    </location>
</feature>
<dbReference type="FunFam" id="3.40.50.1820:FF:000091">
    <property type="entry name" value="Gastric triacylglycerol lipase"/>
    <property type="match status" value="1"/>
</dbReference>
<evidence type="ECO:0000256" key="1">
    <source>
        <dbReference type="SAM" id="MobiDB-lite"/>
    </source>
</evidence>
<dbReference type="GO" id="GO:0006629">
    <property type="term" value="P:lipid metabolic process"/>
    <property type="evidence" value="ECO:0007669"/>
    <property type="project" value="InterPro"/>
</dbReference>
<accession>A0AAN7QF94</accession>
<reference evidence="4 5" key="1">
    <citation type="journal article" date="2023" name="Hortic Res">
        <title>Pangenome of water caltrop reveals structural variations and asymmetric subgenome divergence after allopolyploidization.</title>
        <authorList>
            <person name="Zhang X."/>
            <person name="Chen Y."/>
            <person name="Wang L."/>
            <person name="Yuan Y."/>
            <person name="Fang M."/>
            <person name="Shi L."/>
            <person name="Lu R."/>
            <person name="Comes H.P."/>
            <person name="Ma Y."/>
            <person name="Chen Y."/>
            <person name="Huang G."/>
            <person name="Zhou Y."/>
            <person name="Zheng Z."/>
            <person name="Qiu Y."/>
        </authorList>
    </citation>
    <scope>NUCLEOTIDE SEQUENCE [LARGE SCALE GENOMIC DNA]</scope>
    <source>
        <tissue evidence="4">Roots</tissue>
    </source>
</reference>
<proteinExistence type="predicted"/>
<dbReference type="InterPro" id="IPR029058">
    <property type="entry name" value="AB_hydrolase_fold"/>
</dbReference>
<dbReference type="EMBL" id="JAXIOK010000007">
    <property type="protein sequence ID" value="KAK4766081.1"/>
    <property type="molecule type" value="Genomic_DNA"/>
</dbReference>
<protein>
    <recommendedName>
        <fullName evidence="3">Partial AB-hydrolase lipase domain-containing protein</fullName>
    </recommendedName>
</protein>
<gene>
    <name evidence="4" type="ORF">SAY87_007723</name>
</gene>
<evidence type="ECO:0000313" key="4">
    <source>
        <dbReference type="EMBL" id="KAK4766081.1"/>
    </source>
</evidence>
<evidence type="ECO:0000259" key="3">
    <source>
        <dbReference type="Pfam" id="PF04083"/>
    </source>
</evidence>
<keyword evidence="2" id="KW-0812">Transmembrane</keyword>
<feature type="region of interest" description="Disordered" evidence="1">
    <location>
        <begin position="91"/>
        <end position="120"/>
    </location>
</feature>
<organism evidence="4 5">
    <name type="scientific">Trapa incisa</name>
    <dbReference type="NCBI Taxonomy" id="236973"/>
    <lineage>
        <taxon>Eukaryota</taxon>
        <taxon>Viridiplantae</taxon>
        <taxon>Streptophyta</taxon>
        <taxon>Embryophyta</taxon>
        <taxon>Tracheophyta</taxon>
        <taxon>Spermatophyta</taxon>
        <taxon>Magnoliopsida</taxon>
        <taxon>eudicotyledons</taxon>
        <taxon>Gunneridae</taxon>
        <taxon>Pentapetalae</taxon>
        <taxon>rosids</taxon>
        <taxon>malvids</taxon>
        <taxon>Myrtales</taxon>
        <taxon>Lythraceae</taxon>
        <taxon>Trapa</taxon>
    </lineage>
</organism>
<evidence type="ECO:0000256" key="2">
    <source>
        <dbReference type="SAM" id="Phobius"/>
    </source>
</evidence>
<name>A0AAN7QF94_9MYRT</name>
<dbReference type="SUPFAM" id="SSF53474">
    <property type="entry name" value="alpha/beta-Hydrolases"/>
    <property type="match status" value="1"/>
</dbReference>
<feature type="domain" description="Partial AB-hydrolase lipase" evidence="3">
    <location>
        <begin position="291"/>
        <end position="345"/>
    </location>
</feature>
<sequence length="678" mass="76136">MQRSVDHVIAVTKESVKTITYESLNSIVRVINGLSALLLTVLPGKSSILEGIHGWELRPRVHGPRLPRWMENGVSSFNQFIHELSVNSDESSCKGDLSEDEDSDEHSSPPPLSQVARVSRTTSFSRHNRRRTCWSTLMFSWLLLPAKLFLSILLLLLSHFSSSQGSITSPAAENEISSLANSLSKVNALKDHIIHRATDRRRGVVEDLQLATEIFIESSFDGVHKAVGYILSPFESISLFLRWSFPSQGYSTDDADGSSLDATVPTSFLAEHDSTPSYQHMILNTDARTCQDVITELGYPYEAIRVVTDDGYILLLERIPKRDARNVVYLQHGILDSSMGWVSNGVVGSPAFAAFDQGCDVFLGNFRGLVSREHINQNISSQQYWNYSINEHGTQDIPAMIEKIHEVKTSELKLINQKFDVEKETVSDSDQPYKLSTIGHSLGGAAILMYVITRRIQEKAHRLSRLVLLSPAGFHDDSNLAFTAAEYLLVLLAPLLGPSVPAFYIPTRFFRMLFNKLARDFHNYPALGGLVQTIMSYFVGGDSSNWVGMLGLPHYNMNDMPGVSFHVAHHLAQMKRAGRFRMYDYGRPSLNVEIYGDPEPLDLGEYFSFIDVPVDLVGGRKDKVIRPSMVRKHYKLMTASGVDVTYSEFEYAHLDFMFSHREELLDYVMSRLRLVAAV</sequence>
<keyword evidence="2" id="KW-0472">Membrane</keyword>
<comment type="caution">
    <text evidence="4">The sequence shown here is derived from an EMBL/GenBank/DDBJ whole genome shotgun (WGS) entry which is preliminary data.</text>
</comment>
<dbReference type="Gene3D" id="3.40.50.1820">
    <property type="entry name" value="alpha/beta hydrolase"/>
    <property type="match status" value="1"/>
</dbReference>